<dbReference type="Gene3D" id="2.40.420.20">
    <property type="match status" value="1"/>
</dbReference>
<organism evidence="3 4">
    <name type="scientific">Rhodopseudomonas julia</name>
    <dbReference type="NCBI Taxonomy" id="200617"/>
    <lineage>
        <taxon>Bacteria</taxon>
        <taxon>Pseudomonadati</taxon>
        <taxon>Pseudomonadota</taxon>
        <taxon>Alphaproteobacteria</taxon>
        <taxon>Hyphomicrobiales</taxon>
        <taxon>Nitrobacteraceae</taxon>
        <taxon>Rhodopseudomonas</taxon>
    </lineage>
</organism>
<dbReference type="Gene3D" id="2.40.30.170">
    <property type="match status" value="1"/>
</dbReference>
<protein>
    <submittedName>
        <fullName evidence="3">RND family efflux transporter MFP subunit</fullName>
    </submittedName>
</protein>
<dbReference type="Gene3D" id="2.40.50.100">
    <property type="match status" value="1"/>
</dbReference>
<accession>A0ABU0C5R8</accession>
<dbReference type="PANTHER" id="PTHR30469">
    <property type="entry name" value="MULTIDRUG RESISTANCE PROTEIN MDTA"/>
    <property type="match status" value="1"/>
</dbReference>
<comment type="similarity">
    <text evidence="1">Belongs to the membrane fusion protein (MFP) (TC 8.A.1) family.</text>
</comment>
<sequence>MLFASILMPLGHADDSQRPVKPVLAVKVVKPQREHWTRTVTALGWIVPWDEASVSTEIGGLRIEEILVDIGDRVTKGQVLARLSKDAIESELRHQEAAVGGAEAALEQASANADRARQLADASRGTLSQKDIQTALIAEKAALANLAAERANLDSERLKLARTQVRAIDDGVISEKFAALGAVPDAGAELFRLIRKNRIEWQAEVSGNDLESMAVGQNAIVANGRRIVGGTVRIVPPAVDRATGRATLQVDLPKDSGLTPGTYAEGTIEVGQSAVLTVPVHAVTTRNGSSHLYRLRRDDVVEELKIDAGERRNDRIEIVSPLDTNIEVVESGGSFLFDGARVVVVPAETAEK</sequence>
<dbReference type="PANTHER" id="PTHR30469:SF15">
    <property type="entry name" value="HLYD FAMILY OF SECRETION PROTEINS"/>
    <property type="match status" value="1"/>
</dbReference>
<keyword evidence="4" id="KW-1185">Reference proteome</keyword>
<dbReference type="Proteomes" id="UP001230253">
    <property type="component" value="Unassembled WGS sequence"/>
</dbReference>
<keyword evidence="2" id="KW-0175">Coiled coil</keyword>
<dbReference type="InterPro" id="IPR006143">
    <property type="entry name" value="RND_pump_MFP"/>
</dbReference>
<feature type="coiled-coil region" evidence="2">
    <location>
        <begin position="99"/>
        <end position="163"/>
    </location>
</feature>
<proteinExistence type="inferred from homology"/>
<evidence type="ECO:0000313" key="3">
    <source>
        <dbReference type="EMBL" id="MDQ0325849.1"/>
    </source>
</evidence>
<dbReference type="RefSeq" id="WP_307154004.1">
    <property type="nucleotide sequence ID" value="NZ_JAUSUK010000001.1"/>
</dbReference>
<evidence type="ECO:0000313" key="4">
    <source>
        <dbReference type="Proteomes" id="UP001230253"/>
    </source>
</evidence>
<evidence type="ECO:0000256" key="1">
    <source>
        <dbReference type="ARBA" id="ARBA00009477"/>
    </source>
</evidence>
<dbReference type="EMBL" id="JAUSUK010000001">
    <property type="protein sequence ID" value="MDQ0325849.1"/>
    <property type="molecule type" value="Genomic_DNA"/>
</dbReference>
<reference evidence="3 4" key="1">
    <citation type="submission" date="2023-07" db="EMBL/GenBank/DDBJ databases">
        <title>Genomic Encyclopedia of Type Strains, Phase IV (KMG-IV): sequencing the most valuable type-strain genomes for metagenomic binning, comparative biology and taxonomic classification.</title>
        <authorList>
            <person name="Goeker M."/>
        </authorList>
    </citation>
    <scope>NUCLEOTIDE SEQUENCE [LARGE SCALE GENOMIC DNA]</scope>
    <source>
        <strain evidence="3 4">DSM 11549</strain>
    </source>
</reference>
<name>A0ABU0C5R8_9BRAD</name>
<evidence type="ECO:0000256" key="2">
    <source>
        <dbReference type="SAM" id="Coils"/>
    </source>
</evidence>
<dbReference type="Gene3D" id="1.10.287.470">
    <property type="entry name" value="Helix hairpin bin"/>
    <property type="match status" value="1"/>
</dbReference>
<dbReference type="SUPFAM" id="SSF111369">
    <property type="entry name" value="HlyD-like secretion proteins"/>
    <property type="match status" value="1"/>
</dbReference>
<gene>
    <name evidence="3" type="ORF">J2R99_001698</name>
</gene>
<comment type="caution">
    <text evidence="3">The sequence shown here is derived from an EMBL/GenBank/DDBJ whole genome shotgun (WGS) entry which is preliminary data.</text>
</comment>
<dbReference type="NCBIfam" id="TIGR01730">
    <property type="entry name" value="RND_mfp"/>
    <property type="match status" value="1"/>
</dbReference>